<name>A0ABY6HNI9_9ARCH</name>
<evidence type="ECO:0000313" key="2">
    <source>
        <dbReference type="EMBL" id="UYP45070.1"/>
    </source>
</evidence>
<dbReference type="SUPFAM" id="SSF52172">
    <property type="entry name" value="CheY-like"/>
    <property type="match status" value="1"/>
</dbReference>
<dbReference type="Proteomes" id="UP001208689">
    <property type="component" value="Chromosome"/>
</dbReference>
<gene>
    <name evidence="2" type="ORF">NEF87_001355</name>
</gene>
<accession>A0ABY6HNI9</accession>
<feature type="domain" description="Response regulatory" evidence="1">
    <location>
        <begin position="2"/>
        <end position="112"/>
    </location>
</feature>
<dbReference type="PROSITE" id="PS50110">
    <property type="entry name" value="RESPONSE_REGULATORY"/>
    <property type="match status" value="1"/>
</dbReference>
<dbReference type="Gene3D" id="3.40.50.2300">
    <property type="match status" value="1"/>
</dbReference>
<proteinExistence type="predicted"/>
<sequence>MRILLIDNDLELLDEMSQIILNMDPMHDITICHSSFEALQKFRKNKYDIVITEVYLQGGIPGNELIESAPKKSFKVGMAEVLENPQIRGPFNRFLLKPIKEKALKETLVNAKYNKQYVI</sequence>
<dbReference type="EMBL" id="CP104013">
    <property type="protein sequence ID" value="UYP45070.1"/>
    <property type="molecule type" value="Genomic_DNA"/>
</dbReference>
<dbReference type="InterPro" id="IPR011006">
    <property type="entry name" value="CheY-like_superfamily"/>
</dbReference>
<evidence type="ECO:0000313" key="3">
    <source>
        <dbReference type="Proteomes" id="UP001208689"/>
    </source>
</evidence>
<protein>
    <recommendedName>
        <fullName evidence="1">Response regulatory domain-containing protein</fullName>
    </recommendedName>
</protein>
<evidence type="ECO:0000259" key="1">
    <source>
        <dbReference type="PROSITE" id="PS50110"/>
    </source>
</evidence>
<dbReference type="InterPro" id="IPR001789">
    <property type="entry name" value="Sig_transdc_resp-reg_receiver"/>
</dbReference>
<keyword evidence="3" id="KW-1185">Reference proteome</keyword>
<reference evidence="2" key="1">
    <citation type="submission" date="2022-09" db="EMBL/GenBank/DDBJ databases">
        <title>Actin cytoskeleton and complex cell architecture in an #Asgard archaeon.</title>
        <authorList>
            <person name="Ponce Toledo R.I."/>
            <person name="Schleper C."/>
            <person name="Rodrigues Oliveira T."/>
            <person name="Wollweber F."/>
            <person name="Xu J."/>
            <person name="Rittmann S."/>
            <person name="Klingl A."/>
            <person name="Pilhofer M."/>
        </authorList>
    </citation>
    <scope>NUCLEOTIDE SEQUENCE</scope>
    <source>
        <strain evidence="2">B-35</strain>
    </source>
</reference>
<organism evidence="2 3">
    <name type="scientific">Candidatus Lokiarchaeum ossiferum</name>
    <dbReference type="NCBI Taxonomy" id="2951803"/>
    <lineage>
        <taxon>Archaea</taxon>
        <taxon>Promethearchaeati</taxon>
        <taxon>Promethearchaeota</taxon>
        <taxon>Promethearchaeia</taxon>
        <taxon>Promethearchaeales</taxon>
        <taxon>Promethearchaeaceae</taxon>
        <taxon>Candidatus Lokiarchaeum</taxon>
    </lineage>
</organism>